<feature type="domain" description="EthD" evidence="2">
    <location>
        <begin position="28"/>
        <end position="121"/>
    </location>
</feature>
<dbReference type="AlphaFoldDB" id="A0A9N9KXT1"/>
<dbReference type="InterPro" id="IPR011008">
    <property type="entry name" value="Dimeric_a/b-barrel"/>
</dbReference>
<dbReference type="GO" id="GO:0016491">
    <property type="term" value="F:oxidoreductase activity"/>
    <property type="evidence" value="ECO:0007669"/>
    <property type="project" value="InterPro"/>
</dbReference>
<keyword evidence="4" id="KW-1185">Reference proteome</keyword>
<dbReference type="SUPFAM" id="SSF54909">
    <property type="entry name" value="Dimeric alpha+beta barrel"/>
    <property type="match status" value="1"/>
</dbReference>
<comment type="similarity">
    <text evidence="1">Belongs to the tpcK family.</text>
</comment>
<evidence type="ECO:0000259" key="2">
    <source>
        <dbReference type="Pfam" id="PF07110"/>
    </source>
</evidence>
<proteinExistence type="inferred from homology"/>
<comment type="caution">
    <text evidence="3">The sequence shown here is derived from an EMBL/GenBank/DDBJ whole genome shotgun (WGS) entry which is preliminary data.</text>
</comment>
<protein>
    <recommendedName>
        <fullName evidence="2">EthD domain-containing protein</fullName>
    </recommendedName>
</protein>
<gene>
    <name evidence="3" type="ORF">HYFRA_00011698</name>
</gene>
<dbReference type="EMBL" id="CAJVRL010000066">
    <property type="protein sequence ID" value="CAG8955829.1"/>
    <property type="molecule type" value="Genomic_DNA"/>
</dbReference>
<dbReference type="OrthoDB" id="3183782at2759"/>
<evidence type="ECO:0000313" key="4">
    <source>
        <dbReference type="Proteomes" id="UP000696280"/>
    </source>
</evidence>
<evidence type="ECO:0000256" key="1">
    <source>
        <dbReference type="ARBA" id="ARBA00005986"/>
    </source>
</evidence>
<name>A0A9N9KXT1_9HELO</name>
<dbReference type="Gene3D" id="3.30.70.100">
    <property type="match status" value="1"/>
</dbReference>
<sequence>MAEVKNTAAHESPKTQRMIRLDIYVKKHPSITHEEFHERWSTVHGSLVKGWLAEKGIYRYTQFHSPPELTSASLGIHDDAKILDFDGHAEVVVPNIDVLRQLVKDNFFADHATPDQEAITDMGSVMRSIGYEEVHIENGKAVEV</sequence>
<accession>A0A9N9KXT1</accession>
<reference evidence="3" key="1">
    <citation type="submission" date="2021-07" db="EMBL/GenBank/DDBJ databases">
        <authorList>
            <person name="Durling M."/>
        </authorList>
    </citation>
    <scope>NUCLEOTIDE SEQUENCE</scope>
</reference>
<dbReference type="Proteomes" id="UP000696280">
    <property type="component" value="Unassembled WGS sequence"/>
</dbReference>
<evidence type="ECO:0000313" key="3">
    <source>
        <dbReference type="EMBL" id="CAG8955829.1"/>
    </source>
</evidence>
<organism evidence="3 4">
    <name type="scientific">Hymenoscyphus fraxineus</name>
    <dbReference type="NCBI Taxonomy" id="746836"/>
    <lineage>
        <taxon>Eukaryota</taxon>
        <taxon>Fungi</taxon>
        <taxon>Dikarya</taxon>
        <taxon>Ascomycota</taxon>
        <taxon>Pezizomycotina</taxon>
        <taxon>Leotiomycetes</taxon>
        <taxon>Helotiales</taxon>
        <taxon>Helotiaceae</taxon>
        <taxon>Hymenoscyphus</taxon>
    </lineage>
</organism>
<dbReference type="InterPro" id="IPR009799">
    <property type="entry name" value="EthD_dom"/>
</dbReference>
<dbReference type="Pfam" id="PF07110">
    <property type="entry name" value="EthD"/>
    <property type="match status" value="1"/>
</dbReference>